<dbReference type="Proteomes" id="UP001596425">
    <property type="component" value="Unassembled WGS sequence"/>
</dbReference>
<protein>
    <submittedName>
        <fullName evidence="3">DUF4124 domain-containing protein</fullName>
    </submittedName>
</protein>
<proteinExistence type="predicted"/>
<feature type="region of interest" description="Disordered" evidence="1">
    <location>
        <begin position="96"/>
        <end position="118"/>
    </location>
</feature>
<evidence type="ECO:0000259" key="2">
    <source>
        <dbReference type="Pfam" id="PF13511"/>
    </source>
</evidence>
<dbReference type="EMBL" id="JBHSVR010000001">
    <property type="protein sequence ID" value="MFC6632402.1"/>
    <property type="molecule type" value="Genomic_DNA"/>
</dbReference>
<evidence type="ECO:0000313" key="4">
    <source>
        <dbReference type="Proteomes" id="UP001596425"/>
    </source>
</evidence>
<name>A0ABW1YK10_9GAMM</name>
<organism evidence="3 4">
    <name type="scientific">Microbulbifer taiwanensis</name>
    <dbReference type="NCBI Taxonomy" id="986746"/>
    <lineage>
        <taxon>Bacteria</taxon>
        <taxon>Pseudomonadati</taxon>
        <taxon>Pseudomonadota</taxon>
        <taxon>Gammaproteobacteria</taxon>
        <taxon>Cellvibrionales</taxon>
        <taxon>Microbulbiferaceae</taxon>
        <taxon>Microbulbifer</taxon>
    </lineage>
</organism>
<keyword evidence="4" id="KW-1185">Reference proteome</keyword>
<dbReference type="RefSeq" id="WP_193193472.1">
    <property type="nucleotide sequence ID" value="NZ_JACZFR010000047.1"/>
</dbReference>
<dbReference type="Pfam" id="PF13511">
    <property type="entry name" value="DUF4124"/>
    <property type="match status" value="1"/>
</dbReference>
<gene>
    <name evidence="3" type="ORF">ACFQBM_03875</name>
</gene>
<evidence type="ECO:0000313" key="3">
    <source>
        <dbReference type="EMBL" id="MFC6632402.1"/>
    </source>
</evidence>
<reference evidence="4" key="1">
    <citation type="journal article" date="2019" name="Int. J. Syst. Evol. Microbiol.">
        <title>The Global Catalogue of Microorganisms (GCM) 10K type strain sequencing project: providing services to taxonomists for standard genome sequencing and annotation.</title>
        <authorList>
            <consortium name="The Broad Institute Genomics Platform"/>
            <consortium name="The Broad Institute Genome Sequencing Center for Infectious Disease"/>
            <person name="Wu L."/>
            <person name="Ma J."/>
        </authorList>
    </citation>
    <scope>NUCLEOTIDE SEQUENCE [LARGE SCALE GENOMIC DNA]</scope>
    <source>
        <strain evidence="4">CGMCC 1.13718</strain>
    </source>
</reference>
<dbReference type="InterPro" id="IPR025392">
    <property type="entry name" value="DUF4124"/>
</dbReference>
<accession>A0ABW1YK10</accession>
<comment type="caution">
    <text evidence="3">The sequence shown here is derived from an EMBL/GenBank/DDBJ whole genome shotgun (WGS) entry which is preliminary data.</text>
</comment>
<sequence>MEQVNRILFRMLLASFMLVAVGAKSDIYSWVDEDGKKHFGDKVPKKYQNQANPVALSVHKPSSEEIKAAEDRYRESRKVTRRIERGRKAADLQRQLPVLPSRKAKTETAPKTQFQDEHEQKLAEYNESVKCFELCRVEIPKFPSGTTFDMSYCGHCKDLPKPKRDPD</sequence>
<feature type="domain" description="DUF4124" evidence="2">
    <location>
        <begin position="15"/>
        <end position="65"/>
    </location>
</feature>
<feature type="compositionally biased region" description="Basic and acidic residues" evidence="1">
    <location>
        <begin position="104"/>
        <end position="118"/>
    </location>
</feature>
<evidence type="ECO:0000256" key="1">
    <source>
        <dbReference type="SAM" id="MobiDB-lite"/>
    </source>
</evidence>